<sequence length="105" mass="11854">MADRMQVSARDGTSSDGESGMADRMQVSTLDKVDLQLKRYADSFDKIPKELKEECLKNIEAHLFDGYTKPSFIEDVDYAASVVISADHLTPKEKQAVIDMLRERI</sequence>
<dbReference type="EnsemblMetazoa" id="HelroT172692">
    <property type="protein sequence ID" value="HelroP172692"/>
    <property type="gene ID" value="HelroG172692"/>
</dbReference>
<proteinExistence type="predicted"/>
<keyword evidence="4" id="KW-1185">Reference proteome</keyword>
<dbReference type="EMBL" id="KB096502">
    <property type="protein sequence ID" value="ESO04331.1"/>
    <property type="molecule type" value="Genomic_DNA"/>
</dbReference>
<accession>T1F5S9</accession>
<organism evidence="3 4">
    <name type="scientific">Helobdella robusta</name>
    <name type="common">Californian leech</name>
    <dbReference type="NCBI Taxonomy" id="6412"/>
    <lineage>
        <taxon>Eukaryota</taxon>
        <taxon>Metazoa</taxon>
        <taxon>Spiralia</taxon>
        <taxon>Lophotrochozoa</taxon>
        <taxon>Annelida</taxon>
        <taxon>Clitellata</taxon>
        <taxon>Hirudinea</taxon>
        <taxon>Rhynchobdellida</taxon>
        <taxon>Glossiphoniidae</taxon>
        <taxon>Helobdella</taxon>
    </lineage>
</organism>
<evidence type="ECO:0000313" key="2">
    <source>
        <dbReference type="EMBL" id="ESO04331.1"/>
    </source>
</evidence>
<protein>
    <submittedName>
        <fullName evidence="2 3">Uncharacterized protein</fullName>
    </submittedName>
</protein>
<dbReference type="Proteomes" id="UP000015101">
    <property type="component" value="Unassembled WGS sequence"/>
</dbReference>
<name>T1F5S9_HELRO</name>
<evidence type="ECO:0000313" key="4">
    <source>
        <dbReference type="Proteomes" id="UP000015101"/>
    </source>
</evidence>
<dbReference type="KEGG" id="hro:HELRODRAFT_172692"/>
<reference evidence="3" key="3">
    <citation type="submission" date="2015-06" db="UniProtKB">
        <authorList>
            <consortium name="EnsemblMetazoa"/>
        </authorList>
    </citation>
    <scope>IDENTIFICATION</scope>
</reference>
<dbReference type="InParanoid" id="T1F5S9"/>
<dbReference type="EMBL" id="AMQM01004316">
    <property type="status" value="NOT_ANNOTATED_CDS"/>
    <property type="molecule type" value="Genomic_DNA"/>
</dbReference>
<evidence type="ECO:0000256" key="1">
    <source>
        <dbReference type="SAM" id="MobiDB-lite"/>
    </source>
</evidence>
<dbReference type="GeneID" id="20204178"/>
<dbReference type="CTD" id="20204178"/>
<reference evidence="4" key="1">
    <citation type="submission" date="2012-12" db="EMBL/GenBank/DDBJ databases">
        <authorList>
            <person name="Hellsten U."/>
            <person name="Grimwood J."/>
            <person name="Chapman J.A."/>
            <person name="Shapiro H."/>
            <person name="Aerts A."/>
            <person name="Otillar R.P."/>
            <person name="Terry A.Y."/>
            <person name="Boore J.L."/>
            <person name="Simakov O."/>
            <person name="Marletaz F."/>
            <person name="Cho S.-J."/>
            <person name="Edsinger-Gonzales E."/>
            <person name="Havlak P."/>
            <person name="Kuo D.-H."/>
            <person name="Larsson T."/>
            <person name="Lv J."/>
            <person name="Arendt D."/>
            <person name="Savage R."/>
            <person name="Osoegawa K."/>
            <person name="de Jong P."/>
            <person name="Lindberg D.R."/>
            <person name="Seaver E.C."/>
            <person name="Weisblat D.A."/>
            <person name="Putnam N.H."/>
            <person name="Grigoriev I.V."/>
            <person name="Rokhsar D.S."/>
        </authorList>
    </citation>
    <scope>NUCLEOTIDE SEQUENCE</scope>
</reference>
<dbReference type="RefSeq" id="XP_009017600.1">
    <property type="nucleotide sequence ID" value="XM_009019352.1"/>
</dbReference>
<gene>
    <name evidence="3" type="primary">20204178</name>
    <name evidence="2" type="ORF">HELRODRAFT_172692</name>
</gene>
<feature type="region of interest" description="Disordered" evidence="1">
    <location>
        <begin position="1"/>
        <end position="24"/>
    </location>
</feature>
<dbReference type="HOGENOM" id="CLU_2239454_0_0_1"/>
<evidence type="ECO:0000313" key="3">
    <source>
        <dbReference type="EnsemblMetazoa" id="HelroP172692"/>
    </source>
</evidence>
<dbReference type="AlphaFoldDB" id="T1F5S9"/>
<reference evidence="2 4" key="2">
    <citation type="journal article" date="2013" name="Nature">
        <title>Insights into bilaterian evolution from three spiralian genomes.</title>
        <authorList>
            <person name="Simakov O."/>
            <person name="Marletaz F."/>
            <person name="Cho S.J."/>
            <person name="Edsinger-Gonzales E."/>
            <person name="Havlak P."/>
            <person name="Hellsten U."/>
            <person name="Kuo D.H."/>
            <person name="Larsson T."/>
            <person name="Lv J."/>
            <person name="Arendt D."/>
            <person name="Savage R."/>
            <person name="Osoegawa K."/>
            <person name="de Jong P."/>
            <person name="Grimwood J."/>
            <person name="Chapman J.A."/>
            <person name="Shapiro H."/>
            <person name="Aerts A."/>
            <person name="Otillar R.P."/>
            <person name="Terry A.Y."/>
            <person name="Boore J.L."/>
            <person name="Grigoriev I.V."/>
            <person name="Lindberg D.R."/>
            <person name="Seaver E.C."/>
            <person name="Weisblat D.A."/>
            <person name="Putnam N.H."/>
            <person name="Rokhsar D.S."/>
        </authorList>
    </citation>
    <scope>NUCLEOTIDE SEQUENCE</scope>
</reference>